<reference evidence="1" key="1">
    <citation type="journal article" date="2016" name="Ticks Tick Borne Dis.">
        <title>De novo assembly and annotation of the salivary gland transcriptome of Rhipicephalus appendiculatus male and female ticks during blood feeding.</title>
        <authorList>
            <person name="de Castro M.H."/>
            <person name="de Klerk D."/>
            <person name="Pienaar R."/>
            <person name="Latif A.A."/>
            <person name="Rees D.J."/>
            <person name="Mans B.J."/>
        </authorList>
    </citation>
    <scope>NUCLEOTIDE SEQUENCE</scope>
    <source>
        <tissue evidence="1">Salivary glands</tissue>
    </source>
</reference>
<organism evidence="1">
    <name type="scientific">Rhipicephalus appendiculatus</name>
    <name type="common">Brown ear tick</name>
    <dbReference type="NCBI Taxonomy" id="34631"/>
    <lineage>
        <taxon>Eukaryota</taxon>
        <taxon>Metazoa</taxon>
        <taxon>Ecdysozoa</taxon>
        <taxon>Arthropoda</taxon>
        <taxon>Chelicerata</taxon>
        <taxon>Arachnida</taxon>
        <taxon>Acari</taxon>
        <taxon>Parasitiformes</taxon>
        <taxon>Ixodida</taxon>
        <taxon>Ixodoidea</taxon>
        <taxon>Ixodidae</taxon>
        <taxon>Rhipicephalinae</taxon>
        <taxon>Rhipicephalus</taxon>
        <taxon>Rhipicephalus</taxon>
    </lineage>
</organism>
<protein>
    <submittedName>
        <fullName evidence="1">DA-P36 family member</fullName>
    </submittedName>
</protein>
<accession>A0A131Z2U6</accession>
<evidence type="ECO:0000313" key="1">
    <source>
        <dbReference type="EMBL" id="JAP85729.1"/>
    </source>
</evidence>
<dbReference type="AlphaFoldDB" id="A0A131Z2U6"/>
<name>A0A131Z2U6_RHIAP</name>
<dbReference type="EMBL" id="GEDV01002828">
    <property type="protein sequence ID" value="JAP85729.1"/>
    <property type="molecule type" value="Transcribed_RNA"/>
</dbReference>
<proteinExistence type="predicted"/>
<sequence>MNLGHTDGVLLSSVITCMIYQRAEATFWFNLEQKMQDYVNTINESSGGAVFNWGFRNDYSYWREYPGATGHPVSAEVDWYGYEKCNETENLTRPAEDCMGYFKWSLSEGINGPFSFKQFTMLPVIYEGLPEKPFILQLNDLNITLEEMVWGDPPTIMNTSIFYTKCKFDAKIDFYGYFAYFLLKDNVSFEWVTVNITDLANVTNRLRVKDGKLTYFLKGTYEEKIWCDKNENKGK</sequence>